<evidence type="ECO:0000313" key="3">
    <source>
        <dbReference type="EMBL" id="KAK1294752.1"/>
    </source>
</evidence>
<dbReference type="EMBL" id="JAUJYO010000016">
    <property type="protein sequence ID" value="KAK1294752.1"/>
    <property type="molecule type" value="Genomic_DNA"/>
</dbReference>
<organism evidence="3 4">
    <name type="scientific">Acorus calamus</name>
    <name type="common">Sweet flag</name>
    <dbReference type="NCBI Taxonomy" id="4465"/>
    <lineage>
        <taxon>Eukaryota</taxon>
        <taxon>Viridiplantae</taxon>
        <taxon>Streptophyta</taxon>
        <taxon>Embryophyta</taxon>
        <taxon>Tracheophyta</taxon>
        <taxon>Spermatophyta</taxon>
        <taxon>Magnoliopsida</taxon>
        <taxon>Liliopsida</taxon>
        <taxon>Acoraceae</taxon>
        <taxon>Acorus</taxon>
    </lineage>
</organism>
<dbReference type="PANTHER" id="PTHR21567:SF65">
    <property type="entry name" value="ARM REPEAT SUPERFAMILY PROTEIN"/>
    <property type="match status" value="1"/>
</dbReference>
<reference evidence="3" key="2">
    <citation type="submission" date="2023-06" db="EMBL/GenBank/DDBJ databases">
        <authorList>
            <person name="Ma L."/>
            <person name="Liu K.-W."/>
            <person name="Li Z."/>
            <person name="Hsiao Y.-Y."/>
            <person name="Qi Y."/>
            <person name="Fu T."/>
            <person name="Tang G."/>
            <person name="Zhang D."/>
            <person name="Sun W.-H."/>
            <person name="Liu D.-K."/>
            <person name="Li Y."/>
            <person name="Chen G.-Z."/>
            <person name="Liu X.-D."/>
            <person name="Liao X.-Y."/>
            <person name="Jiang Y.-T."/>
            <person name="Yu X."/>
            <person name="Hao Y."/>
            <person name="Huang J."/>
            <person name="Zhao X.-W."/>
            <person name="Ke S."/>
            <person name="Chen Y.-Y."/>
            <person name="Wu W.-L."/>
            <person name="Hsu J.-L."/>
            <person name="Lin Y.-F."/>
            <person name="Huang M.-D."/>
            <person name="Li C.-Y."/>
            <person name="Huang L."/>
            <person name="Wang Z.-W."/>
            <person name="Zhao X."/>
            <person name="Zhong W.-Y."/>
            <person name="Peng D.-H."/>
            <person name="Ahmad S."/>
            <person name="Lan S."/>
            <person name="Zhang J.-S."/>
            <person name="Tsai W.-C."/>
            <person name="Van De Peer Y."/>
            <person name="Liu Z.-J."/>
        </authorList>
    </citation>
    <scope>NUCLEOTIDE SEQUENCE</scope>
    <source>
        <strain evidence="3">CP</strain>
        <tissue evidence="3">Leaves</tissue>
    </source>
</reference>
<sequence length="304" mass="33503">MALRPLDNTLPLASPDGPKKRAKISVTAATVTPRDSGINDENLVVLAVTDAVEYVASEDLKALPDPEMKIKSLMERLDSKDWLEVCEALNDARRFALHHASILLPMLDKMMMVLVRSMKNPRSALCKTSIMASADIFTSYGHLLLSPSSSPTTMQQEAFDHLLLQLLLKAFQDKRFVCEEAEKALRTMAASMPPLPLLQKLETYVAHKNPKVRAKAAVSISDCTSKLGIEGIKEFGLRKLLQISADMLNDRLPEAREAARRIAGSMYMAYTGEEEEASPAESWQSLCTSSLAPISAQSMIRIIS</sequence>
<dbReference type="SUPFAM" id="SSF48371">
    <property type="entry name" value="ARM repeat"/>
    <property type="match status" value="1"/>
</dbReference>
<keyword evidence="4" id="KW-1185">Reference proteome</keyword>
<evidence type="ECO:0000259" key="2">
    <source>
        <dbReference type="SMART" id="SM01349"/>
    </source>
</evidence>
<dbReference type="GO" id="GO:0000226">
    <property type="term" value="P:microtubule cytoskeleton organization"/>
    <property type="evidence" value="ECO:0007669"/>
    <property type="project" value="TreeGrafter"/>
</dbReference>
<dbReference type="AlphaFoldDB" id="A0AAV9D1S7"/>
<dbReference type="PANTHER" id="PTHR21567">
    <property type="entry name" value="CLASP"/>
    <property type="match status" value="1"/>
</dbReference>
<dbReference type="Gene3D" id="1.25.10.10">
    <property type="entry name" value="Leucine-rich Repeat Variant"/>
    <property type="match status" value="1"/>
</dbReference>
<evidence type="ECO:0000256" key="1">
    <source>
        <dbReference type="SAM" id="MobiDB-lite"/>
    </source>
</evidence>
<proteinExistence type="predicted"/>
<gene>
    <name evidence="3" type="ORF">QJS10_CPA16g01515</name>
</gene>
<protein>
    <recommendedName>
        <fullName evidence="2">TOG domain-containing protein</fullName>
    </recommendedName>
</protein>
<name>A0AAV9D1S7_ACOCL</name>
<reference evidence="3" key="1">
    <citation type="journal article" date="2023" name="Nat. Commun.">
        <title>Diploid and tetraploid genomes of Acorus and the evolution of monocots.</title>
        <authorList>
            <person name="Ma L."/>
            <person name="Liu K.W."/>
            <person name="Li Z."/>
            <person name="Hsiao Y.Y."/>
            <person name="Qi Y."/>
            <person name="Fu T."/>
            <person name="Tang G.D."/>
            <person name="Zhang D."/>
            <person name="Sun W.H."/>
            <person name="Liu D.K."/>
            <person name="Li Y."/>
            <person name="Chen G.Z."/>
            <person name="Liu X.D."/>
            <person name="Liao X.Y."/>
            <person name="Jiang Y.T."/>
            <person name="Yu X."/>
            <person name="Hao Y."/>
            <person name="Huang J."/>
            <person name="Zhao X.W."/>
            <person name="Ke S."/>
            <person name="Chen Y.Y."/>
            <person name="Wu W.L."/>
            <person name="Hsu J.L."/>
            <person name="Lin Y.F."/>
            <person name="Huang M.D."/>
            <person name="Li C.Y."/>
            <person name="Huang L."/>
            <person name="Wang Z.W."/>
            <person name="Zhao X."/>
            <person name="Zhong W.Y."/>
            <person name="Peng D.H."/>
            <person name="Ahmad S."/>
            <person name="Lan S."/>
            <person name="Zhang J.S."/>
            <person name="Tsai W.C."/>
            <person name="Van de Peer Y."/>
            <person name="Liu Z.J."/>
        </authorList>
    </citation>
    <scope>NUCLEOTIDE SEQUENCE</scope>
    <source>
        <strain evidence="3">CP</strain>
    </source>
</reference>
<dbReference type="GO" id="GO:0005881">
    <property type="term" value="C:cytoplasmic microtubule"/>
    <property type="evidence" value="ECO:0007669"/>
    <property type="project" value="TreeGrafter"/>
</dbReference>
<feature type="domain" description="TOG" evidence="2">
    <location>
        <begin position="62"/>
        <end position="298"/>
    </location>
</feature>
<dbReference type="InterPro" id="IPR016024">
    <property type="entry name" value="ARM-type_fold"/>
</dbReference>
<accession>A0AAV9D1S7</accession>
<feature type="region of interest" description="Disordered" evidence="1">
    <location>
        <begin position="1"/>
        <end position="21"/>
    </location>
</feature>
<dbReference type="Proteomes" id="UP001180020">
    <property type="component" value="Unassembled WGS sequence"/>
</dbReference>
<dbReference type="SMART" id="SM01349">
    <property type="entry name" value="TOG"/>
    <property type="match status" value="1"/>
</dbReference>
<dbReference type="GO" id="GO:0008017">
    <property type="term" value="F:microtubule binding"/>
    <property type="evidence" value="ECO:0007669"/>
    <property type="project" value="TreeGrafter"/>
</dbReference>
<evidence type="ECO:0000313" key="4">
    <source>
        <dbReference type="Proteomes" id="UP001180020"/>
    </source>
</evidence>
<dbReference type="InterPro" id="IPR011989">
    <property type="entry name" value="ARM-like"/>
</dbReference>
<dbReference type="InterPro" id="IPR034085">
    <property type="entry name" value="TOG"/>
</dbReference>
<comment type="caution">
    <text evidence="3">The sequence shown here is derived from an EMBL/GenBank/DDBJ whole genome shotgun (WGS) entry which is preliminary data.</text>
</comment>